<feature type="domain" description="Ferrous iron transporter FeoA-like" evidence="2">
    <location>
        <begin position="10"/>
        <end position="83"/>
    </location>
</feature>
<sequence>MNAAISLQTIPLAELAVGNLGRIVGYDQDAVSYRRKLMCLGLTPGCEFRVVRSAPLGDPIEIRVRGFSLSLRRDEAAVVKVERIEAVEK</sequence>
<dbReference type="AlphaFoldDB" id="A0A3N2E028"/>
<dbReference type="SMART" id="SM00899">
    <property type="entry name" value="FeoA"/>
    <property type="match status" value="1"/>
</dbReference>
<dbReference type="InterPro" id="IPR007167">
    <property type="entry name" value="Fe-transptr_FeoA-like"/>
</dbReference>
<dbReference type="InterPro" id="IPR038157">
    <property type="entry name" value="FeoA_core_dom"/>
</dbReference>
<keyword evidence="4" id="KW-1185">Reference proteome</keyword>
<dbReference type="EMBL" id="RKHR01000003">
    <property type="protein sequence ID" value="ROS05440.1"/>
    <property type="molecule type" value="Genomic_DNA"/>
</dbReference>
<reference evidence="3 4" key="1">
    <citation type="submission" date="2018-11" db="EMBL/GenBank/DDBJ databases">
        <title>Genomic Encyclopedia of Type Strains, Phase IV (KMG-IV): sequencing the most valuable type-strain genomes for metagenomic binning, comparative biology and taxonomic classification.</title>
        <authorList>
            <person name="Goeker M."/>
        </authorList>
    </citation>
    <scope>NUCLEOTIDE SEQUENCE [LARGE SCALE GENOMIC DNA]</scope>
    <source>
        <strain evidence="3 4">DSM 100316</strain>
    </source>
</reference>
<dbReference type="InterPro" id="IPR008988">
    <property type="entry name" value="Transcriptional_repressor_C"/>
</dbReference>
<keyword evidence="1" id="KW-0408">Iron</keyword>
<dbReference type="PANTHER" id="PTHR42954">
    <property type="entry name" value="FE(2+) TRANSPORT PROTEIN A"/>
    <property type="match status" value="1"/>
</dbReference>
<organism evidence="3 4">
    <name type="scientific">Sinobacterium caligoides</name>
    <dbReference type="NCBI Taxonomy" id="933926"/>
    <lineage>
        <taxon>Bacteria</taxon>
        <taxon>Pseudomonadati</taxon>
        <taxon>Pseudomonadota</taxon>
        <taxon>Gammaproteobacteria</taxon>
        <taxon>Cellvibrionales</taxon>
        <taxon>Spongiibacteraceae</taxon>
        <taxon>Sinobacterium</taxon>
    </lineage>
</organism>
<dbReference type="GO" id="GO:0046914">
    <property type="term" value="F:transition metal ion binding"/>
    <property type="evidence" value="ECO:0007669"/>
    <property type="project" value="InterPro"/>
</dbReference>
<dbReference type="SUPFAM" id="SSF50037">
    <property type="entry name" value="C-terminal domain of transcriptional repressors"/>
    <property type="match status" value="1"/>
</dbReference>
<evidence type="ECO:0000256" key="1">
    <source>
        <dbReference type="ARBA" id="ARBA00023004"/>
    </source>
</evidence>
<evidence type="ECO:0000313" key="4">
    <source>
        <dbReference type="Proteomes" id="UP000275394"/>
    </source>
</evidence>
<proteinExistence type="predicted"/>
<protein>
    <submittedName>
        <fullName evidence="3">Ferrous iron transport protein A</fullName>
    </submittedName>
</protein>
<evidence type="ECO:0000259" key="2">
    <source>
        <dbReference type="SMART" id="SM00899"/>
    </source>
</evidence>
<dbReference type="RefSeq" id="WP_123711347.1">
    <property type="nucleotide sequence ID" value="NZ_RKHR01000003.1"/>
</dbReference>
<comment type="caution">
    <text evidence="3">The sequence shown here is derived from an EMBL/GenBank/DDBJ whole genome shotgun (WGS) entry which is preliminary data.</text>
</comment>
<evidence type="ECO:0000313" key="3">
    <source>
        <dbReference type="EMBL" id="ROS05440.1"/>
    </source>
</evidence>
<dbReference type="Proteomes" id="UP000275394">
    <property type="component" value="Unassembled WGS sequence"/>
</dbReference>
<dbReference type="PANTHER" id="PTHR42954:SF2">
    <property type="entry name" value="FE(2+) TRANSPORT PROTEIN A"/>
    <property type="match status" value="1"/>
</dbReference>
<accession>A0A3N2E028</accession>
<dbReference type="InterPro" id="IPR052713">
    <property type="entry name" value="FeoA"/>
</dbReference>
<dbReference type="OrthoDB" id="9811076at2"/>
<gene>
    <name evidence="3" type="ORF">EDC56_0970</name>
</gene>
<dbReference type="Gene3D" id="2.30.30.90">
    <property type="match status" value="1"/>
</dbReference>
<name>A0A3N2E028_9GAMM</name>
<dbReference type="Pfam" id="PF04023">
    <property type="entry name" value="FeoA"/>
    <property type="match status" value="1"/>
</dbReference>